<keyword evidence="1" id="KW-0812">Transmembrane</keyword>
<dbReference type="OrthoDB" id="581198at2"/>
<dbReference type="EMBL" id="SDPQ02000001">
    <property type="protein sequence ID" value="KAA1400404.1"/>
    <property type="molecule type" value="Genomic_DNA"/>
</dbReference>
<evidence type="ECO:0000313" key="2">
    <source>
        <dbReference type="EMBL" id="KAA1400404.1"/>
    </source>
</evidence>
<dbReference type="AlphaFoldDB" id="A0A5M4FJR7"/>
<evidence type="ECO:0000313" key="3">
    <source>
        <dbReference type="Proteomes" id="UP000380867"/>
    </source>
</evidence>
<feature type="transmembrane region" description="Helical" evidence="1">
    <location>
        <begin position="136"/>
        <end position="166"/>
    </location>
</feature>
<evidence type="ECO:0000256" key="1">
    <source>
        <dbReference type="SAM" id="Phobius"/>
    </source>
</evidence>
<dbReference type="Proteomes" id="UP000380867">
    <property type="component" value="Unassembled WGS sequence"/>
</dbReference>
<proteinExistence type="predicted"/>
<feature type="transmembrane region" description="Helical" evidence="1">
    <location>
        <begin position="104"/>
        <end position="124"/>
    </location>
</feature>
<comment type="caution">
    <text evidence="2">The sequence shown here is derived from an EMBL/GenBank/DDBJ whole genome shotgun (WGS) entry which is preliminary data.</text>
</comment>
<feature type="transmembrane region" description="Helical" evidence="1">
    <location>
        <begin position="205"/>
        <end position="225"/>
    </location>
</feature>
<gene>
    <name evidence="2" type="ORF">ESP70_006680</name>
</gene>
<sequence>MVHRGGRESRPSDVPEAESSAPVRVTLRQTLGLWLLFALVLAWPFVLNAAWGVHVGFGDVHLYRLWALDGVEHGRWPVLDFDWIYPLGALVPIALLSPWAHDQIYESLFIGLTLMMVAVIMMAVRDRIGVRAAAWWLLFFLLLGPVAISRLDGIAAALATVALLVIVRRPRLATVLVLAAAWVKVAHAAWMIPLLVCSRRRLRDVLVPALLMTFLIGAIAVALGAQSHLFSFVDGQSGRRLQIESVAATPFHLLNAFGRPSGLYGNIQLAAWEFIGPGATRVAHILDVLMPVTVLAVGALTLAAVRRSRMPNHELLLLSLLATTLALLVFNKVGSAQYVVWLSSPVVASFALGADRDRVWRTIRGLTLVVAAGTQLIYPIGYDALIDGDAWAVVILVLRNAALVALLFVTCRTLWAASRPDRAALSTSTDRDC</sequence>
<keyword evidence="3" id="KW-1185">Reference proteome</keyword>
<protein>
    <submittedName>
        <fullName evidence="2">DUF2029 domain-containing protein</fullName>
    </submittedName>
</protein>
<feature type="transmembrane region" description="Helical" evidence="1">
    <location>
        <begin position="366"/>
        <end position="385"/>
    </location>
</feature>
<keyword evidence="1" id="KW-0472">Membrane</keyword>
<feature type="transmembrane region" description="Helical" evidence="1">
    <location>
        <begin position="172"/>
        <end position="193"/>
    </location>
</feature>
<name>A0A5M4FJR7_9ACTN</name>
<accession>A0A5M4FJR7</accession>
<reference evidence="2" key="1">
    <citation type="submission" date="2019-09" db="EMBL/GenBank/DDBJ databases">
        <authorList>
            <person name="Li J."/>
        </authorList>
    </citation>
    <scope>NUCLEOTIDE SEQUENCE [LARGE SCALE GENOMIC DNA]</scope>
    <source>
        <strain evidence="2">JCM 14732</strain>
    </source>
</reference>
<feature type="transmembrane region" description="Helical" evidence="1">
    <location>
        <begin position="282"/>
        <end position="303"/>
    </location>
</feature>
<feature type="transmembrane region" description="Helical" evidence="1">
    <location>
        <begin position="31"/>
        <end position="53"/>
    </location>
</feature>
<feature type="transmembrane region" description="Helical" evidence="1">
    <location>
        <begin position="391"/>
        <end position="415"/>
    </location>
</feature>
<organism evidence="2 3">
    <name type="scientific">Aeromicrobium ginsengisoli</name>
    <dbReference type="NCBI Taxonomy" id="363867"/>
    <lineage>
        <taxon>Bacteria</taxon>
        <taxon>Bacillati</taxon>
        <taxon>Actinomycetota</taxon>
        <taxon>Actinomycetes</taxon>
        <taxon>Propionibacteriales</taxon>
        <taxon>Nocardioidaceae</taxon>
        <taxon>Aeromicrobium</taxon>
    </lineage>
</organism>
<keyword evidence="1" id="KW-1133">Transmembrane helix</keyword>